<sequence>MLNYDIKFISTDDLIYLKTSDFNCYRYETKKRADESIYEAGKRSFCERRGGQWRALRPRQIRQLESKLREKNIVICEWSDCLITIVFSSGVITYLSVKHNTLDVTQILFDRYLVGKLPSQITSVALCRSLIFFTHSDRTGTLVTFGRTNNSNHPSRISDREPHLQGIELGGCSRKTDRHVSWSENELRVLILVWSITSIEPAPWSPVIEDCANLHLYQVIGQQMLLIAYHQLENETLIAELSHKHDNLIHIVEQSACSKNGINLDWIRYEIGNNDSAIKLSSLEERTTRAVLTAPARTTRRSACDTRLLAGCIDGSLQVIHHLAGLTHSVKAGFIASDVRWSGQLVVCADEVGRLHCFDRALSLVHDNANCHDLTQYTRDANKLQILATNSMTYGSVVLACFSGGPLLLIRIKHPRLLTAWIRARRTSNAVALLRAMDWEVEGTDCLWAVNKLVCAALRSGAEAVAEEGAAQAALGAFLAPSAPHSPKALRYAPHITDLARKFFHHLLRRGRIEKALSLAVDLGAWDLFVDARCAAARRHLGHLADEAATLAATYATQPHGSECSDSCSRCSSGSYSDSDGERNDKPTVLETAPPPLPRVTIHHPQIPALVPVPRTRQEPITTTSIRPNLHQYLDKENSIWNKEHREETQHDTGLAENFKSIRIRSMKWTNDDEVLSNRRLNSGLASINEHSSDTTCNEIEKVKKNREEMFSISQFRQGYRSDLADVPNTLYRYRNSIDHHPVAFRDRRFENSGLVGDRSGQRTGERNKVKFSDTVTIAVVSDLPQCPEPARELAESLPLCSPHNYLAAFTPLANNHQHRQPHQQPTANQTQHSQQNPSAEKTTVKIKVVHFGMV</sequence>
<name>A0ACC1CVR7_9NEOP</name>
<organism evidence="1 2">
    <name type="scientific">Dendrolimus kikuchii</name>
    <dbReference type="NCBI Taxonomy" id="765133"/>
    <lineage>
        <taxon>Eukaryota</taxon>
        <taxon>Metazoa</taxon>
        <taxon>Ecdysozoa</taxon>
        <taxon>Arthropoda</taxon>
        <taxon>Hexapoda</taxon>
        <taxon>Insecta</taxon>
        <taxon>Pterygota</taxon>
        <taxon>Neoptera</taxon>
        <taxon>Endopterygota</taxon>
        <taxon>Lepidoptera</taxon>
        <taxon>Glossata</taxon>
        <taxon>Ditrysia</taxon>
        <taxon>Bombycoidea</taxon>
        <taxon>Lasiocampidae</taxon>
        <taxon>Dendrolimus</taxon>
    </lineage>
</organism>
<keyword evidence="2" id="KW-1185">Reference proteome</keyword>
<dbReference type="Proteomes" id="UP000824533">
    <property type="component" value="Linkage Group LG15"/>
</dbReference>
<gene>
    <name evidence="1" type="ORF">K1T71_008804</name>
</gene>
<reference evidence="1 2" key="1">
    <citation type="journal article" date="2021" name="Front. Genet.">
        <title>Chromosome-Level Genome Assembly Reveals Significant Gene Expansion in the Toll and IMD Signaling Pathways of Dendrolimus kikuchii.</title>
        <authorList>
            <person name="Zhou J."/>
            <person name="Wu P."/>
            <person name="Xiong Z."/>
            <person name="Liu N."/>
            <person name="Zhao N."/>
            <person name="Ji M."/>
            <person name="Qiu Y."/>
            <person name="Yang B."/>
        </authorList>
    </citation>
    <scope>NUCLEOTIDE SEQUENCE [LARGE SCALE GENOMIC DNA]</scope>
    <source>
        <strain evidence="1">Ann1</strain>
    </source>
</reference>
<evidence type="ECO:0000313" key="2">
    <source>
        <dbReference type="Proteomes" id="UP000824533"/>
    </source>
</evidence>
<dbReference type="EMBL" id="CM034401">
    <property type="protein sequence ID" value="KAJ0175645.1"/>
    <property type="molecule type" value="Genomic_DNA"/>
</dbReference>
<evidence type="ECO:0000313" key="1">
    <source>
        <dbReference type="EMBL" id="KAJ0175645.1"/>
    </source>
</evidence>
<comment type="caution">
    <text evidence="1">The sequence shown here is derived from an EMBL/GenBank/DDBJ whole genome shotgun (WGS) entry which is preliminary data.</text>
</comment>
<proteinExistence type="predicted"/>
<protein>
    <submittedName>
        <fullName evidence="1">Uncharacterized protein</fullName>
    </submittedName>
</protein>
<accession>A0ACC1CVR7</accession>